<organism evidence="1 2">
    <name type="scientific">Pseudomonas phage vB_PaeM_PS119XW</name>
    <dbReference type="NCBI Taxonomy" id="2601632"/>
    <lineage>
        <taxon>Viruses</taxon>
        <taxon>Duplodnaviria</taxon>
        <taxon>Heunggongvirae</taxon>
        <taxon>Uroviricota</taxon>
        <taxon>Caudoviricetes</taxon>
        <taxon>Chimalliviridae</taxon>
        <taxon>Pawinskivirus</taxon>
        <taxon>Pawinskivirus PS119XW</taxon>
    </lineage>
</organism>
<name>A0A5C1K8H1_9CAUD</name>
<keyword evidence="2" id="KW-1185">Reference proteome</keyword>
<evidence type="ECO:0000313" key="1">
    <source>
        <dbReference type="EMBL" id="QEM41791.1"/>
    </source>
</evidence>
<dbReference type="KEGG" id="vg:77936812"/>
<reference evidence="1 2" key="1">
    <citation type="submission" date="2019-06" db="EMBL/GenBank/DDBJ databases">
        <title>A distant relative of Phikzvirus genus phages from a therapeutic phage collection.</title>
        <authorList>
            <person name="Hejnowicz M.S."/>
            <person name="Dabrowski K."/>
            <person name="Gawor J."/>
            <person name="Weber-Dabrowska B."/>
            <person name="Gromadka R."/>
            <person name="Lobocka M.B."/>
        </authorList>
    </citation>
    <scope>NUCLEOTIDE SEQUENCE [LARGE SCALE GENOMIC DNA]</scope>
</reference>
<sequence>MVIITGDLFDRQLNYGDESVHQINRWATTFMMRCAANNVMLRIVEGTPSHDREQTQFFVEQKVNVNIPVDLHYSKTLSIEYIEKLDAHFLYVPDKWHPSTAVTLSQVKEQMASLGIEKVDFAIMHGAFSYQLPSIVEEPTHDEEEYLALVKHQILIGHVHNMTINDRIYAAGSFDRICHGDEIDKGLFHFIVREDGNFTATFIKNKNAKKYVTLEVHGYDTKQLLNKVKETLAELPKYSAIRLRCDPMDVANGDIETFRVEYPNYEWSVLVEKATKKKNSVATSLKEFDMSKFIAITPETISDLLKEEISKVTDDQTIQVRCLERLTQFVRN</sequence>
<dbReference type="RefSeq" id="YP_010660802.1">
    <property type="nucleotide sequence ID" value="NC_070882.1"/>
</dbReference>
<protein>
    <recommendedName>
        <fullName evidence="3">Nuclease SbcCD, D subunit</fullName>
    </recommendedName>
</protein>
<dbReference type="GeneID" id="77936812"/>
<proteinExistence type="predicted"/>
<dbReference type="Gene3D" id="3.60.21.10">
    <property type="match status" value="1"/>
</dbReference>
<evidence type="ECO:0000313" key="2">
    <source>
        <dbReference type="Proteomes" id="UP000322144"/>
    </source>
</evidence>
<dbReference type="SUPFAM" id="SSF56300">
    <property type="entry name" value="Metallo-dependent phosphatases"/>
    <property type="match status" value="1"/>
</dbReference>
<accession>A0A5C1K8H1</accession>
<dbReference type="EMBL" id="MN103543">
    <property type="protein sequence ID" value="QEM41791.1"/>
    <property type="molecule type" value="Genomic_DNA"/>
</dbReference>
<dbReference type="Proteomes" id="UP000322144">
    <property type="component" value="Segment"/>
</dbReference>
<evidence type="ECO:0008006" key="3">
    <source>
        <dbReference type="Google" id="ProtNLM"/>
    </source>
</evidence>
<dbReference type="InterPro" id="IPR029052">
    <property type="entry name" value="Metallo-depent_PP-like"/>
</dbReference>